<evidence type="ECO:0000313" key="3">
    <source>
        <dbReference type="EMBL" id="KAK7865653.1"/>
    </source>
</evidence>
<dbReference type="InterPro" id="IPR011989">
    <property type="entry name" value="ARM-like"/>
</dbReference>
<proteinExistence type="inferred from homology"/>
<dbReference type="GO" id="GO:0043248">
    <property type="term" value="P:proteasome assembly"/>
    <property type="evidence" value="ECO:0007669"/>
    <property type="project" value="InterPro"/>
</dbReference>
<accession>A0AAN9VYF0</accession>
<dbReference type="InterPro" id="IPR019538">
    <property type="entry name" value="PSMD5"/>
</dbReference>
<dbReference type="Gene3D" id="1.25.10.10">
    <property type="entry name" value="Leucine-rich Repeat Variant"/>
    <property type="match status" value="2"/>
</dbReference>
<comment type="caution">
    <text evidence="3">The sequence shown here is derived from an EMBL/GenBank/DDBJ whole genome shotgun (WGS) entry which is preliminary data.</text>
</comment>
<protein>
    <recommendedName>
        <fullName evidence="2">26S proteasome non-ATPase regulatory subunit 5</fullName>
    </recommendedName>
</protein>
<dbReference type="InterPro" id="IPR016024">
    <property type="entry name" value="ARM-type_fold"/>
</dbReference>
<reference evidence="3 4" key="1">
    <citation type="submission" date="2024-03" db="EMBL/GenBank/DDBJ databases">
        <title>The genome assembly and annotation of the cricket Gryllus longicercus Weissman &amp; Gray.</title>
        <authorList>
            <person name="Szrajer S."/>
            <person name="Gray D."/>
            <person name="Ylla G."/>
        </authorList>
    </citation>
    <scope>NUCLEOTIDE SEQUENCE [LARGE SCALE GENOMIC DNA]</scope>
    <source>
        <strain evidence="3">DAG 2021-001</strain>
        <tissue evidence="3">Whole body minus gut</tissue>
    </source>
</reference>
<dbReference type="GO" id="GO:0005829">
    <property type="term" value="C:cytosol"/>
    <property type="evidence" value="ECO:0007669"/>
    <property type="project" value="TreeGrafter"/>
</dbReference>
<evidence type="ECO:0000313" key="4">
    <source>
        <dbReference type="Proteomes" id="UP001378592"/>
    </source>
</evidence>
<dbReference type="Proteomes" id="UP001378592">
    <property type="component" value="Unassembled WGS sequence"/>
</dbReference>
<dbReference type="EMBL" id="JAZDUA010000169">
    <property type="protein sequence ID" value="KAK7865653.1"/>
    <property type="molecule type" value="Genomic_DNA"/>
</dbReference>
<dbReference type="SUPFAM" id="SSF48371">
    <property type="entry name" value="ARM repeat"/>
    <property type="match status" value="1"/>
</dbReference>
<sequence>MCTNFQWFQTKVFELRSDCKRAEILTELKSAMKSKDESQQKYIAQNLQLEEAFDCLTSSEKEVVDVAGQILSLSLGSLDSNVVLGQYLDHLKRALCQSSVTGKKLAVDELYRAAHHSELVSTVSQLDILESVVTCLKSSDIALAKSASALLVKLGEYPSALDVIFSQGIIETLKCIQTKGDITRFRVFEVTILIATHSLEGLCACENNGFLKTLVKELESEDVIMQLNALELLSKLARQSHGLVWLQEHGILRLLADKMLSIEEEPLGHLLLPGLLKMFGIVAQNSPKHFFDHYPEVLTLLFESFDTSDMNLLGIAMDTLGCVARSVEGKLMLYNHGDQAKSAIKKIAHAIQTFPQLHKARALKAMADIVELKRDVQESHVLQITKDFFHWVSDEPLTLVMEIFENQFPKLRLAGLHLLRVLAEQEWGQMLIEKQPGIIEFLLDRVMESHKYCKNGKIAVVKTIVESPTSSSVFGSETVAKLKKSIQIRVQTPIVRRV</sequence>
<keyword evidence="4" id="KW-1185">Reference proteome</keyword>
<name>A0AAN9VYF0_9ORTH</name>
<dbReference type="PANTHER" id="PTHR13554:SF10">
    <property type="entry name" value="26S PROTEASOME NON-ATPASE REGULATORY SUBUNIT 5"/>
    <property type="match status" value="1"/>
</dbReference>
<gene>
    <name evidence="3" type="ORF">R5R35_006910</name>
</gene>
<dbReference type="AlphaFoldDB" id="A0AAN9VYF0"/>
<comment type="similarity">
    <text evidence="1">Belongs to the proteasome subunit S5B/HSM3 family.</text>
</comment>
<evidence type="ECO:0000256" key="2">
    <source>
        <dbReference type="ARBA" id="ARBA00014933"/>
    </source>
</evidence>
<dbReference type="PANTHER" id="PTHR13554">
    <property type="entry name" value="26S PROTEASOME NON-ATPASE REGULATORY SUBUNIT 5-RELATED"/>
    <property type="match status" value="1"/>
</dbReference>
<organism evidence="3 4">
    <name type="scientific">Gryllus longicercus</name>
    <dbReference type="NCBI Taxonomy" id="2509291"/>
    <lineage>
        <taxon>Eukaryota</taxon>
        <taxon>Metazoa</taxon>
        <taxon>Ecdysozoa</taxon>
        <taxon>Arthropoda</taxon>
        <taxon>Hexapoda</taxon>
        <taxon>Insecta</taxon>
        <taxon>Pterygota</taxon>
        <taxon>Neoptera</taxon>
        <taxon>Polyneoptera</taxon>
        <taxon>Orthoptera</taxon>
        <taxon>Ensifera</taxon>
        <taxon>Gryllidea</taxon>
        <taxon>Grylloidea</taxon>
        <taxon>Gryllidae</taxon>
        <taxon>Gryllinae</taxon>
        <taxon>Gryllus</taxon>
    </lineage>
</organism>
<dbReference type="Pfam" id="PF10508">
    <property type="entry name" value="Proteasom_PSMB"/>
    <property type="match status" value="1"/>
</dbReference>
<evidence type="ECO:0000256" key="1">
    <source>
        <dbReference type="ARBA" id="ARBA00006823"/>
    </source>
</evidence>